<reference evidence="2" key="1">
    <citation type="submission" date="2023-10" db="EMBL/GenBank/DDBJ databases">
        <authorList>
            <consortium name="Clinical and Environmental Microbiology Branch: Whole genome sequencing antimicrobial resistance pathogens in the healthcare setting"/>
        </authorList>
    </citation>
    <scope>NUCLEOTIDE SEQUENCE</scope>
    <source>
        <strain evidence="2">2020QW-00022</strain>
    </source>
</reference>
<gene>
    <name evidence="3" type="ORF">M0K77_003591</name>
    <name evidence="2" type="ORF">M0K77_RS17955</name>
</gene>
<organism evidence="2">
    <name type="scientific">Providencia rettgeri</name>
    <dbReference type="NCBI Taxonomy" id="587"/>
    <lineage>
        <taxon>Bacteria</taxon>
        <taxon>Pseudomonadati</taxon>
        <taxon>Pseudomonadota</taxon>
        <taxon>Gammaproteobacteria</taxon>
        <taxon>Enterobacterales</taxon>
        <taxon>Morganellaceae</taxon>
        <taxon>Providencia</taxon>
    </lineage>
</organism>
<evidence type="ECO:0000256" key="1">
    <source>
        <dbReference type="SAM" id="MobiDB-lite"/>
    </source>
</evidence>
<feature type="region of interest" description="Disordered" evidence="1">
    <location>
        <begin position="76"/>
        <end position="95"/>
    </location>
</feature>
<accession>A0AAD2VTJ3</accession>
<feature type="compositionally biased region" description="Gly residues" evidence="1">
    <location>
        <begin position="174"/>
        <end position="185"/>
    </location>
</feature>
<evidence type="ECO:0000313" key="2">
    <source>
        <dbReference type="EMBL" id="ELR5219052.1"/>
    </source>
</evidence>
<proteinExistence type="predicted"/>
<name>A0AAD2VTJ3_PRORE</name>
<feature type="region of interest" description="Disordered" evidence="1">
    <location>
        <begin position="171"/>
        <end position="191"/>
    </location>
</feature>
<feature type="compositionally biased region" description="Polar residues" evidence="1">
    <location>
        <begin position="48"/>
        <end position="64"/>
    </location>
</feature>
<feature type="region of interest" description="Disordered" evidence="1">
    <location>
        <begin position="16"/>
        <end position="64"/>
    </location>
</feature>
<sequence length="204" mass="21473">MAGVGNSTGITVISTAIKGNKGNEQGKNPNLPAGYNTKDSSIVGPKGSTYSNTGKTDASGNTVYSNNGGYYTFENGVKTKVPSPNPPTNVQLNSEKGKEFGSSIFDEIKSNPNLKTPSREITVETNKGTKVRIDIMAKGENGNIKCIECKSSQTAPFTKNQEKGFPELKAEGGTVVGKGKPGFEGGTKIPPTEVEVVRPKVIDD</sequence>
<protein>
    <submittedName>
        <fullName evidence="2">Uncharacterized protein</fullName>
    </submittedName>
</protein>
<dbReference type="AlphaFoldDB" id="A0AAD2VTJ3"/>
<comment type="caution">
    <text evidence="2">The sequence shown here is derived from an EMBL/GenBank/DDBJ whole genome shotgun (WGS) entry which is preliminary data.</text>
</comment>
<dbReference type="EMBL" id="ABEXCJ050000008">
    <property type="protein sequence ID" value="EMR4591239.1"/>
    <property type="molecule type" value="Genomic_DNA"/>
</dbReference>
<evidence type="ECO:0000313" key="3">
    <source>
        <dbReference type="EMBL" id="EMR4591239.1"/>
    </source>
</evidence>
<dbReference type="EMBL" id="ABEXCJ040000008">
    <property type="protein sequence ID" value="ELR5219052.1"/>
    <property type="molecule type" value="Genomic_DNA"/>
</dbReference>